<dbReference type="EMBL" id="JBFTWV010000097">
    <property type="protein sequence ID" value="KAL2787414.1"/>
    <property type="molecule type" value="Genomic_DNA"/>
</dbReference>
<feature type="coiled-coil region" evidence="1">
    <location>
        <begin position="331"/>
        <end position="365"/>
    </location>
</feature>
<gene>
    <name evidence="3" type="ORF">BJX66DRAFT_341235</name>
</gene>
<keyword evidence="1" id="KW-0175">Coiled coil</keyword>
<evidence type="ECO:0000313" key="4">
    <source>
        <dbReference type="Proteomes" id="UP001610563"/>
    </source>
</evidence>
<feature type="coiled-coil region" evidence="1">
    <location>
        <begin position="238"/>
        <end position="300"/>
    </location>
</feature>
<evidence type="ECO:0000256" key="1">
    <source>
        <dbReference type="SAM" id="Coils"/>
    </source>
</evidence>
<feature type="compositionally biased region" description="Low complexity" evidence="2">
    <location>
        <begin position="143"/>
        <end position="155"/>
    </location>
</feature>
<dbReference type="Proteomes" id="UP001610563">
    <property type="component" value="Unassembled WGS sequence"/>
</dbReference>
<accession>A0ABR4FVZ5</accession>
<name>A0ABR4FVZ5_9EURO</name>
<reference evidence="3 4" key="1">
    <citation type="submission" date="2024-07" db="EMBL/GenBank/DDBJ databases">
        <title>Section-level genome sequencing and comparative genomics of Aspergillus sections Usti and Cavernicolus.</title>
        <authorList>
            <consortium name="Lawrence Berkeley National Laboratory"/>
            <person name="Nybo J.L."/>
            <person name="Vesth T.C."/>
            <person name="Theobald S."/>
            <person name="Frisvad J.C."/>
            <person name="Larsen T.O."/>
            <person name="Kjaerboelling I."/>
            <person name="Rothschild-Mancinelli K."/>
            <person name="Lyhne E.K."/>
            <person name="Kogle M.E."/>
            <person name="Barry K."/>
            <person name="Clum A."/>
            <person name="Na H."/>
            <person name="Ledsgaard L."/>
            <person name="Lin J."/>
            <person name="Lipzen A."/>
            <person name="Kuo A."/>
            <person name="Riley R."/>
            <person name="Mondo S."/>
            <person name="Labutti K."/>
            <person name="Haridas S."/>
            <person name="Pangalinan J."/>
            <person name="Salamov A.A."/>
            <person name="Simmons B.A."/>
            <person name="Magnuson J.K."/>
            <person name="Chen J."/>
            <person name="Drula E."/>
            <person name="Henrissat B."/>
            <person name="Wiebenga A."/>
            <person name="Lubbers R.J."/>
            <person name="Gomes A.C."/>
            <person name="Makela M.R."/>
            <person name="Stajich J."/>
            <person name="Grigoriev I.V."/>
            <person name="Mortensen U.H."/>
            <person name="De Vries R.P."/>
            <person name="Baker S.E."/>
            <person name="Andersen M.R."/>
        </authorList>
    </citation>
    <scope>NUCLEOTIDE SEQUENCE [LARGE SCALE GENOMIC DNA]</scope>
    <source>
        <strain evidence="3 4">CBS 209.92</strain>
    </source>
</reference>
<sequence length="375" mass="42755">MSGQQNNGNDHFTQSQVTQQDPSMDWTSEPLNMTSIRDDFRAFFGQTEEEWDAQMSAFPTYEEWVGQSGNGNAAPSMFLTEDEQMVDDDYAAAAATCIDPALLIDLANVPAGSPSANSITPNLMQPTEYIMSDAVSGVGVLQAPAPTGTDPTGPTNVPESHETTEPTDSTEPTEHDTRIQSQLQELISSLGDLELMHNEARTELTSERRRGAVYRTAWHGLKLKRLEALQQDEVSNAMTDLEADYKECRTQLDAERMRGYKLSAHMLRARRERSWAMVRLVEVEQENLKWQGKYDALERRWQSKNETLDCKWQKKYDAFELKWQKKYEAPNHPAEKKYKAAAAEVDRLQKEVNRLYEELEKVGQLKTGYFLRKRT</sequence>
<organism evidence="3 4">
    <name type="scientific">Aspergillus keveii</name>
    <dbReference type="NCBI Taxonomy" id="714993"/>
    <lineage>
        <taxon>Eukaryota</taxon>
        <taxon>Fungi</taxon>
        <taxon>Dikarya</taxon>
        <taxon>Ascomycota</taxon>
        <taxon>Pezizomycotina</taxon>
        <taxon>Eurotiomycetes</taxon>
        <taxon>Eurotiomycetidae</taxon>
        <taxon>Eurotiales</taxon>
        <taxon>Aspergillaceae</taxon>
        <taxon>Aspergillus</taxon>
        <taxon>Aspergillus subgen. Nidulantes</taxon>
    </lineage>
</organism>
<keyword evidence="4" id="KW-1185">Reference proteome</keyword>
<proteinExistence type="predicted"/>
<evidence type="ECO:0000313" key="3">
    <source>
        <dbReference type="EMBL" id="KAL2787414.1"/>
    </source>
</evidence>
<comment type="caution">
    <text evidence="3">The sequence shown here is derived from an EMBL/GenBank/DDBJ whole genome shotgun (WGS) entry which is preliminary data.</text>
</comment>
<feature type="region of interest" description="Disordered" evidence="2">
    <location>
        <begin position="1"/>
        <end position="30"/>
    </location>
</feature>
<feature type="region of interest" description="Disordered" evidence="2">
    <location>
        <begin position="142"/>
        <end position="176"/>
    </location>
</feature>
<evidence type="ECO:0000256" key="2">
    <source>
        <dbReference type="SAM" id="MobiDB-lite"/>
    </source>
</evidence>
<protein>
    <submittedName>
        <fullName evidence="3">Uncharacterized protein</fullName>
    </submittedName>
</protein>